<dbReference type="SUPFAM" id="SSF82693">
    <property type="entry name" value="Multidrug efflux transporter AcrB pore domain, PN1, PN2, PC1 and PC2 subdomains"/>
    <property type="match status" value="2"/>
</dbReference>
<keyword evidence="1" id="KW-1133">Transmembrane helix</keyword>
<dbReference type="SUPFAM" id="SSF82714">
    <property type="entry name" value="Multidrug efflux transporter AcrB TolC docking domain, DN and DC subdomains"/>
    <property type="match status" value="2"/>
</dbReference>
<dbReference type="Gene3D" id="3.30.2090.10">
    <property type="entry name" value="Multidrug efflux transporter AcrB TolC docking domain, DN and DC subdomains"/>
    <property type="match status" value="2"/>
</dbReference>
<evidence type="ECO:0000313" key="3">
    <source>
        <dbReference type="Proteomes" id="UP000183471"/>
    </source>
</evidence>
<dbReference type="InterPro" id="IPR027463">
    <property type="entry name" value="AcrB_DN_DC_subdom"/>
</dbReference>
<dbReference type="PANTHER" id="PTHR32063">
    <property type="match status" value="1"/>
</dbReference>
<dbReference type="InterPro" id="IPR001036">
    <property type="entry name" value="Acrflvin-R"/>
</dbReference>
<reference evidence="2 3" key="1">
    <citation type="submission" date="2016-10" db="EMBL/GenBank/DDBJ databases">
        <authorList>
            <person name="Varghese N."/>
            <person name="Submissions S."/>
        </authorList>
    </citation>
    <scope>NUCLEOTIDE SEQUENCE [LARGE SCALE GENOMIC DNA]</scope>
    <source>
        <strain evidence="2 3">Nl1</strain>
    </source>
</reference>
<keyword evidence="1" id="KW-0812">Transmembrane</keyword>
<feature type="transmembrane region" description="Helical" evidence="1">
    <location>
        <begin position="539"/>
        <end position="558"/>
    </location>
</feature>
<feature type="transmembrane region" description="Helical" evidence="1">
    <location>
        <begin position="911"/>
        <end position="929"/>
    </location>
</feature>
<feature type="transmembrane region" description="Helical" evidence="1">
    <location>
        <begin position="935"/>
        <end position="956"/>
    </location>
</feature>
<feature type="transmembrane region" description="Helical" evidence="1">
    <location>
        <begin position="387"/>
        <end position="411"/>
    </location>
</feature>
<dbReference type="SUPFAM" id="SSF82866">
    <property type="entry name" value="Multidrug efflux transporter AcrB transmembrane domain"/>
    <property type="match status" value="2"/>
</dbReference>
<evidence type="ECO:0000313" key="2">
    <source>
        <dbReference type="EMBL" id="SDQ84963.1"/>
    </source>
</evidence>
<protein>
    <submittedName>
        <fullName evidence="2">Multidrug efflux pump subunit AcrB</fullName>
    </submittedName>
</protein>
<feature type="transmembrane region" description="Helical" evidence="1">
    <location>
        <begin position="335"/>
        <end position="354"/>
    </location>
</feature>
<dbReference type="EMBL" id="FNKY01000001">
    <property type="protein sequence ID" value="SDQ84963.1"/>
    <property type="molecule type" value="Genomic_DNA"/>
</dbReference>
<feature type="transmembrane region" description="Helical" evidence="1">
    <location>
        <begin position="459"/>
        <end position="478"/>
    </location>
</feature>
<keyword evidence="1" id="KW-0472">Membrane</keyword>
<dbReference type="RefSeq" id="WP_074633049.1">
    <property type="nucleotide sequence ID" value="NZ_FNKY01000001.1"/>
</dbReference>
<feature type="transmembrane region" description="Helical" evidence="1">
    <location>
        <begin position="361"/>
        <end position="381"/>
    </location>
</feature>
<dbReference type="PRINTS" id="PR00702">
    <property type="entry name" value="ACRIFLAVINRP"/>
</dbReference>
<feature type="transmembrane region" description="Helical" evidence="1">
    <location>
        <begin position="986"/>
        <end position="1005"/>
    </location>
</feature>
<feature type="transmembrane region" description="Helical" evidence="1">
    <location>
        <begin position="1017"/>
        <end position="1040"/>
    </location>
</feature>
<dbReference type="Gene3D" id="3.30.70.1320">
    <property type="entry name" value="Multidrug efflux transporter AcrB pore domain like"/>
    <property type="match status" value="1"/>
</dbReference>
<keyword evidence="3" id="KW-1185">Reference proteome</keyword>
<sequence length="1060" mass="113784">MIEIVRVALRRPYTFVVLALLLLIIGPLAALRTPTDIFPDIRIPVIAVVWQYTGLPPDEMAGRITTLFQRSLTTTVNDIEHIEANSYAGSGIIKVFFQPGVDIAVANAQVTAISQTVVRQMPLGTTPPLILNYNASTVPILQLALSGKGMSEQTLADLALNSVRTQLITVAGAAIPFPYGGKTRQIQIDLDPAALRARGLTAQDVGNALAAQNLITPIGTQKIDAFEYTLQLNSAASVIQDLGDLPIKVVSGSTIYIRDVAQIRDGNAPQTNIVHVDGTRSVVMTVLKNGVTSTLAIVAGIRSKLAQIKPALPDNLQVVPINDQALFVRAAIKGVALEGAIAAVLTSIMILLFLGSWRSTVIVAVSIPLSILGAIICLAALGETLNIMTLGGLALAVGILVDDATVTIESINLHLEEGKDVETAIMDGATQIATPAFVSLLCICVVFIPMFFLEGVARFLFVPMAVAVMLSIAWSFLLSRTLVPTMAKYLLHPHAHHDEQEQSPRNSLVLFQRRFEASFEHGRTRYREYLTLAMAHRRIFVICFLAFVLASFLLLPFLGRNFFPAVDSGQILMHARTQVGTRVEETANQFAEIQKAIRKIIPPHEIEVIVDNIGLPPSSINLSYNNTGVMGTQDGDIQVALKQGHQPTGGYVRRLREELPRQFPGVTFSFPPADIVSQILNFGSPAPIELQIRGNDLDASFDYANSLLPQIRAITGIADVRIQQSRRRPVFDIDVDRTRAQQVGITMRDITTSLVANLAGSSQVAPTFWLNPRNGVQYPIVIQTPQYRLDTLAALANLPVGGSDGNSQVLGALADFTRTSSNALVSQYDLLPMVQIHATTQERDLGAVAVDLRRILTDTASKVPKGSTVSLLGQVRTMESAFSGLLFGLLGAIVLIYLLIVVNFQSWTDPFVIITALPAALAGIVWMLFVTHTPISVPALTGAIMCMGVATANSVLMISFARERLDAIGDATAAALDAGFVRSRPVLMTALAMIIGMVPMALGLGEGGEQNAPLGRAVIGGLVFATVTTLIFVPIVFSIVHGRPGKKPAPDSVAGEIHAA</sequence>
<dbReference type="Gene3D" id="3.30.70.1440">
    <property type="entry name" value="Multidrug efflux transporter AcrB pore domain"/>
    <property type="match status" value="1"/>
</dbReference>
<dbReference type="Gene3D" id="1.20.1640.10">
    <property type="entry name" value="Multidrug efflux transporter AcrB transmembrane domain"/>
    <property type="match status" value="2"/>
</dbReference>
<name>A0ABY0TIA2_9PROT</name>
<feature type="transmembrane region" description="Helical" evidence="1">
    <location>
        <begin position="432"/>
        <end position="453"/>
    </location>
</feature>
<dbReference type="Pfam" id="PF00873">
    <property type="entry name" value="ACR_tran"/>
    <property type="match status" value="1"/>
</dbReference>
<gene>
    <name evidence="2" type="ORF">SAMN05216402_2539</name>
</gene>
<dbReference type="Gene3D" id="3.30.70.1430">
    <property type="entry name" value="Multidrug efflux transporter AcrB pore domain"/>
    <property type="match status" value="2"/>
</dbReference>
<comment type="caution">
    <text evidence="2">The sequence shown here is derived from an EMBL/GenBank/DDBJ whole genome shotgun (WGS) entry which is preliminary data.</text>
</comment>
<proteinExistence type="predicted"/>
<evidence type="ECO:0000256" key="1">
    <source>
        <dbReference type="SAM" id="Phobius"/>
    </source>
</evidence>
<dbReference type="Proteomes" id="UP000183471">
    <property type="component" value="Unassembled WGS sequence"/>
</dbReference>
<accession>A0ABY0TIA2</accession>
<organism evidence="2 3">
    <name type="scientific">Nitrosospira multiformis</name>
    <dbReference type="NCBI Taxonomy" id="1231"/>
    <lineage>
        <taxon>Bacteria</taxon>
        <taxon>Pseudomonadati</taxon>
        <taxon>Pseudomonadota</taxon>
        <taxon>Betaproteobacteria</taxon>
        <taxon>Nitrosomonadales</taxon>
        <taxon>Nitrosomonadaceae</taxon>
        <taxon>Nitrosospira</taxon>
    </lineage>
</organism>
<feature type="transmembrane region" description="Helical" evidence="1">
    <location>
        <begin position="881"/>
        <end position="904"/>
    </location>
</feature>
<dbReference type="PANTHER" id="PTHR32063:SF8">
    <property type="entry name" value="CATION EFFLUX PROTEIN"/>
    <property type="match status" value="1"/>
</dbReference>